<accession>Q22XP2</accession>
<dbReference type="RefSeq" id="XP_001010282.2">
    <property type="nucleotide sequence ID" value="XM_001010282.3"/>
</dbReference>
<evidence type="ECO:0000256" key="6">
    <source>
        <dbReference type="ARBA" id="ARBA00022989"/>
    </source>
</evidence>
<evidence type="ECO:0000256" key="10">
    <source>
        <dbReference type="RuleBase" id="RU000488"/>
    </source>
</evidence>
<feature type="repeat" description="Solcar" evidence="9">
    <location>
        <begin position="220"/>
        <end position="306"/>
    </location>
</feature>
<feature type="transmembrane region" description="Helical" evidence="11">
    <location>
        <begin position="220"/>
        <end position="243"/>
    </location>
</feature>
<dbReference type="KEGG" id="tet:TTHERM_01018340"/>
<dbReference type="PROSITE" id="PS50920">
    <property type="entry name" value="SOLCAR"/>
    <property type="match status" value="3"/>
</dbReference>
<dbReference type="OrthoDB" id="14252at2759"/>
<dbReference type="Pfam" id="PF00153">
    <property type="entry name" value="Mito_carr"/>
    <property type="match status" value="3"/>
</dbReference>
<dbReference type="AlphaFoldDB" id="Q22XP2"/>
<keyword evidence="4 9" id="KW-0812">Transmembrane</keyword>
<evidence type="ECO:0000256" key="8">
    <source>
        <dbReference type="ARBA" id="ARBA00023136"/>
    </source>
</evidence>
<sequence length="419" mass="47915">MFTQIENTKIIFIYLLFELIILCFNNQQKYKKRKKDTYLVQLRILFACEKSQKQQMDITISKRQNQLFICDGEVVFIDYQLLSQFNLQQFIKKKKKVKKHKQKYTKMSSEVSNNNQQAQIKKPQDDHFKAILKDLTAGSIAGLAICLTGHPFDTLKVRLQMGNGESLLKCIKEMYVKEGVLSYFKGMESPLVTVPLVNAIVFGAYELYKKITHTENQERFTFFGGLCAGMFAGFVNCIVIGPIELAKCRLQMQKETILYKGPFDCFAQIYRNEGIKGIYRGMVATQFREIPAYGAQFASYELYKSSVMKYINHGKDLSHLQTLIGGGFGGIMCWVFSYPQDIIKTKLQCETGPIKGMDGGFFKVGRQIIREDGVKGLWKGFSACLTRAFYANSIGFVAYEYSKKMLQDDLHVAEVAHSH</sequence>
<feature type="transmembrane region" description="Helical" evidence="11">
    <location>
        <begin position="131"/>
        <end position="152"/>
    </location>
</feature>
<comment type="subcellular location">
    <subcellularLocation>
        <location evidence="1">Mitochondrion membrane</location>
        <topology evidence="1">Multi-pass membrane protein</topology>
    </subcellularLocation>
</comment>
<dbReference type="GO" id="GO:0000064">
    <property type="term" value="F:L-ornithine transmembrane transporter activity"/>
    <property type="evidence" value="ECO:0007669"/>
    <property type="project" value="TreeGrafter"/>
</dbReference>
<name>Q22XP2_TETTS</name>
<dbReference type="InterPro" id="IPR018108">
    <property type="entry name" value="MCP_transmembrane"/>
</dbReference>
<feature type="repeat" description="Solcar" evidence="9">
    <location>
        <begin position="317"/>
        <end position="405"/>
    </location>
</feature>
<keyword evidence="6 11" id="KW-1133">Transmembrane helix</keyword>
<feature type="transmembrane region" description="Helical" evidence="11">
    <location>
        <begin position="6"/>
        <end position="25"/>
    </location>
</feature>
<dbReference type="PANTHER" id="PTHR45624:SF12">
    <property type="entry name" value="MITOCHONDRIAL ORNITHINE TRANSPORTER 1"/>
    <property type="match status" value="1"/>
</dbReference>
<dbReference type="SUPFAM" id="SSF103506">
    <property type="entry name" value="Mitochondrial carrier"/>
    <property type="match status" value="1"/>
</dbReference>
<feature type="repeat" description="Solcar" evidence="9">
    <location>
        <begin position="129"/>
        <end position="211"/>
    </location>
</feature>
<keyword evidence="7" id="KW-0496">Mitochondrion</keyword>
<evidence type="ECO:0000256" key="5">
    <source>
        <dbReference type="ARBA" id="ARBA00022737"/>
    </source>
</evidence>
<evidence type="ECO:0000256" key="11">
    <source>
        <dbReference type="SAM" id="Phobius"/>
    </source>
</evidence>
<evidence type="ECO:0000313" key="12">
    <source>
        <dbReference type="EMBL" id="EAR90037.2"/>
    </source>
</evidence>
<dbReference type="Gene3D" id="1.50.40.10">
    <property type="entry name" value="Mitochondrial carrier domain"/>
    <property type="match status" value="1"/>
</dbReference>
<evidence type="ECO:0000313" key="13">
    <source>
        <dbReference type="Proteomes" id="UP000009168"/>
    </source>
</evidence>
<evidence type="ECO:0000256" key="4">
    <source>
        <dbReference type="ARBA" id="ARBA00022692"/>
    </source>
</evidence>
<dbReference type="eggNOG" id="KOG0758">
    <property type="taxonomic scope" value="Eukaryota"/>
</dbReference>
<dbReference type="HOGENOM" id="CLU_015166_16_1_1"/>
<keyword evidence="13" id="KW-1185">Reference proteome</keyword>
<proteinExistence type="inferred from homology"/>
<comment type="similarity">
    <text evidence="2 10">Belongs to the mitochondrial carrier (TC 2.A.29) family.</text>
</comment>
<dbReference type="GeneID" id="7826466"/>
<evidence type="ECO:0000256" key="9">
    <source>
        <dbReference type="PROSITE-ProRule" id="PRU00282"/>
    </source>
</evidence>
<evidence type="ECO:0000256" key="7">
    <source>
        <dbReference type="ARBA" id="ARBA00023128"/>
    </source>
</evidence>
<dbReference type="GO" id="GO:0031966">
    <property type="term" value="C:mitochondrial membrane"/>
    <property type="evidence" value="ECO:0007669"/>
    <property type="project" value="UniProtKB-SubCell"/>
</dbReference>
<protein>
    <submittedName>
        <fullName evidence="12">Carnitine-acylcarnitine carrier protein</fullName>
    </submittedName>
</protein>
<evidence type="ECO:0000256" key="1">
    <source>
        <dbReference type="ARBA" id="ARBA00004225"/>
    </source>
</evidence>
<organism evidence="12 13">
    <name type="scientific">Tetrahymena thermophila (strain SB210)</name>
    <dbReference type="NCBI Taxonomy" id="312017"/>
    <lineage>
        <taxon>Eukaryota</taxon>
        <taxon>Sar</taxon>
        <taxon>Alveolata</taxon>
        <taxon>Ciliophora</taxon>
        <taxon>Intramacronucleata</taxon>
        <taxon>Oligohymenophorea</taxon>
        <taxon>Hymenostomatida</taxon>
        <taxon>Tetrahymenina</taxon>
        <taxon>Tetrahymenidae</taxon>
        <taxon>Tetrahymena</taxon>
    </lineage>
</organism>
<dbReference type="InterPro" id="IPR050567">
    <property type="entry name" value="Mitochondrial_Carrier"/>
</dbReference>
<evidence type="ECO:0000256" key="3">
    <source>
        <dbReference type="ARBA" id="ARBA00022448"/>
    </source>
</evidence>
<feature type="transmembrane region" description="Helical" evidence="11">
    <location>
        <begin position="191"/>
        <end position="208"/>
    </location>
</feature>
<dbReference type="GO" id="GO:1990575">
    <property type="term" value="P:mitochondrial L-ornithine transmembrane transport"/>
    <property type="evidence" value="ECO:0007669"/>
    <property type="project" value="TreeGrafter"/>
</dbReference>
<gene>
    <name evidence="12" type="ORF">TTHERM_01018340</name>
</gene>
<dbReference type="InParanoid" id="Q22XP2"/>
<reference evidence="13" key="1">
    <citation type="journal article" date="2006" name="PLoS Biol.">
        <title>Macronuclear genome sequence of the ciliate Tetrahymena thermophila, a model eukaryote.</title>
        <authorList>
            <person name="Eisen J.A."/>
            <person name="Coyne R.S."/>
            <person name="Wu M."/>
            <person name="Wu D."/>
            <person name="Thiagarajan M."/>
            <person name="Wortman J.R."/>
            <person name="Badger J.H."/>
            <person name="Ren Q."/>
            <person name="Amedeo P."/>
            <person name="Jones K.M."/>
            <person name="Tallon L.J."/>
            <person name="Delcher A.L."/>
            <person name="Salzberg S.L."/>
            <person name="Silva J.C."/>
            <person name="Haas B.J."/>
            <person name="Majoros W.H."/>
            <person name="Farzad M."/>
            <person name="Carlton J.M."/>
            <person name="Smith R.K. Jr."/>
            <person name="Garg J."/>
            <person name="Pearlman R.E."/>
            <person name="Karrer K.M."/>
            <person name="Sun L."/>
            <person name="Manning G."/>
            <person name="Elde N.C."/>
            <person name="Turkewitz A.P."/>
            <person name="Asai D.J."/>
            <person name="Wilkes D.E."/>
            <person name="Wang Y."/>
            <person name="Cai H."/>
            <person name="Collins K."/>
            <person name="Stewart B.A."/>
            <person name="Lee S.R."/>
            <person name="Wilamowska K."/>
            <person name="Weinberg Z."/>
            <person name="Ruzzo W.L."/>
            <person name="Wloga D."/>
            <person name="Gaertig J."/>
            <person name="Frankel J."/>
            <person name="Tsao C.-C."/>
            <person name="Gorovsky M.A."/>
            <person name="Keeling P.J."/>
            <person name="Waller R.F."/>
            <person name="Patron N.J."/>
            <person name="Cherry J.M."/>
            <person name="Stover N.A."/>
            <person name="Krieger C.J."/>
            <person name="del Toro C."/>
            <person name="Ryder H.F."/>
            <person name="Williamson S.C."/>
            <person name="Barbeau R.A."/>
            <person name="Hamilton E.P."/>
            <person name="Orias E."/>
        </authorList>
    </citation>
    <scope>NUCLEOTIDE SEQUENCE [LARGE SCALE GENOMIC DNA]</scope>
    <source>
        <strain evidence="13">SB210</strain>
    </source>
</reference>
<dbReference type="Proteomes" id="UP000009168">
    <property type="component" value="Unassembled WGS sequence"/>
</dbReference>
<evidence type="ECO:0000256" key="2">
    <source>
        <dbReference type="ARBA" id="ARBA00006375"/>
    </source>
</evidence>
<dbReference type="PANTHER" id="PTHR45624">
    <property type="entry name" value="MITOCHONDRIAL BASIC AMINO ACIDS TRANSPORTER-RELATED"/>
    <property type="match status" value="1"/>
</dbReference>
<dbReference type="EMBL" id="GG662805">
    <property type="protein sequence ID" value="EAR90037.2"/>
    <property type="molecule type" value="Genomic_DNA"/>
</dbReference>
<keyword evidence="3 10" id="KW-0813">Transport</keyword>
<dbReference type="InterPro" id="IPR023395">
    <property type="entry name" value="MCP_dom_sf"/>
</dbReference>
<keyword evidence="5" id="KW-0677">Repeat</keyword>
<keyword evidence="8 9" id="KW-0472">Membrane</keyword>